<dbReference type="Proteomes" id="UP000279760">
    <property type="component" value="Chromosome 2"/>
</dbReference>
<reference evidence="1 2" key="1">
    <citation type="submission" date="2018-11" db="EMBL/GenBank/DDBJ databases">
        <title>Complete Genome Sequence of Vbrio mediterranei 117-T6: a Potential Pathogen Bacteria Isolated from the Conchocelis of Pyropia.</title>
        <authorList>
            <person name="Liu Q."/>
        </authorList>
    </citation>
    <scope>NUCLEOTIDE SEQUENCE [LARGE SCALE GENOMIC DNA]</scope>
    <source>
        <strain evidence="1 2">117-T6</strain>
    </source>
</reference>
<name>A0A3G4VJ45_9VIBR</name>
<dbReference type="RefSeq" id="WP_006069527.1">
    <property type="nucleotide sequence ID" value="NZ_CP033578.1"/>
</dbReference>
<dbReference type="SUPFAM" id="SSF56935">
    <property type="entry name" value="Porins"/>
    <property type="match status" value="1"/>
</dbReference>
<gene>
    <name evidence="1" type="ORF">ECB94_26820</name>
</gene>
<proteinExistence type="predicted"/>
<organism evidence="1 2">
    <name type="scientific">Vibrio mediterranei</name>
    <dbReference type="NCBI Taxonomy" id="689"/>
    <lineage>
        <taxon>Bacteria</taxon>
        <taxon>Pseudomonadati</taxon>
        <taxon>Pseudomonadota</taxon>
        <taxon>Gammaproteobacteria</taxon>
        <taxon>Vibrionales</taxon>
        <taxon>Vibrionaceae</taxon>
        <taxon>Vibrio</taxon>
    </lineage>
</organism>
<dbReference type="EMBL" id="CP033578">
    <property type="protein sequence ID" value="AYV24843.1"/>
    <property type="molecule type" value="Genomic_DNA"/>
</dbReference>
<evidence type="ECO:0000313" key="1">
    <source>
        <dbReference type="EMBL" id="AYV24843.1"/>
    </source>
</evidence>
<dbReference type="AlphaFoldDB" id="A0A3G4VJ45"/>
<sequence length="179" mass="19717">MNMQLEQAKPSWVSKLVATIFLFLGGLSFAEAKQEDTINSDDKNKLFVSVGFAWSDTWSNSLQHNIGAMAGKMPSKDGWAPLLSYQHLKYSEIRGEKPSLQTYMLGASYGFTDNVAFYFSGGVGDYRYKDEDNKALALGTGVLASFDFGLTLSGGFETSLVDSHNGQLTHLITRIGWSF</sequence>
<evidence type="ECO:0008006" key="3">
    <source>
        <dbReference type="Google" id="ProtNLM"/>
    </source>
</evidence>
<protein>
    <recommendedName>
        <fullName evidence="3">Outer membrane protein beta-barrel domain-containing protein</fullName>
    </recommendedName>
</protein>
<accession>A0A3G4VJ45</accession>
<evidence type="ECO:0000313" key="2">
    <source>
        <dbReference type="Proteomes" id="UP000279760"/>
    </source>
</evidence>